<dbReference type="EMBL" id="AAOA02000001">
    <property type="protein sequence ID" value="EAQ95771.1"/>
    <property type="molecule type" value="Genomic_DNA"/>
</dbReference>
<organism evidence="1 2">
    <name type="scientific">Congregibacter litoralis KT71</name>
    <dbReference type="NCBI Taxonomy" id="314285"/>
    <lineage>
        <taxon>Bacteria</taxon>
        <taxon>Pseudomonadati</taxon>
        <taxon>Pseudomonadota</taxon>
        <taxon>Gammaproteobacteria</taxon>
        <taxon>Cellvibrionales</taxon>
        <taxon>Halieaceae</taxon>
        <taxon>Congregibacter</taxon>
    </lineage>
</organism>
<keyword evidence="2" id="KW-1185">Reference proteome</keyword>
<gene>
    <name evidence="1" type="ORF">KT71_18686</name>
</gene>
<dbReference type="Proteomes" id="UP000019205">
    <property type="component" value="Chromosome"/>
</dbReference>
<reference evidence="1 2" key="2">
    <citation type="journal article" date="2009" name="PLoS ONE">
        <title>The photosynthetic apparatus and its regulation in the aerobic gammaproteobacterium Congregibacter litoralis gen. nov., sp. nov.</title>
        <authorList>
            <person name="Spring S."/>
            <person name="Lunsdorf H."/>
            <person name="Fuchs B.M."/>
            <person name="Tindall B.J."/>
        </authorList>
    </citation>
    <scope>NUCLEOTIDE SEQUENCE [LARGE SCALE GENOMIC DNA]</scope>
    <source>
        <strain evidence="1">KT71</strain>
    </source>
</reference>
<evidence type="ECO:0000313" key="1">
    <source>
        <dbReference type="EMBL" id="EAQ95771.1"/>
    </source>
</evidence>
<accession>A4AE23</accession>
<protein>
    <submittedName>
        <fullName evidence="1">Uncharacterized protein</fullName>
    </submittedName>
</protein>
<dbReference type="STRING" id="314285.KT71_18686"/>
<comment type="caution">
    <text evidence="1">The sequence shown here is derived from an EMBL/GenBank/DDBJ whole genome shotgun (WGS) entry which is preliminary data.</text>
</comment>
<sequence length="139" mass="15529">MSITLKQLLIDHLPPSFVCELIDRMPGLYMSSHGVLQQDPDLDKSEAQYCLGYYRRGQAETLLRRLARKHGVTFKEVQPAGGGPSHVALLAGPFELVMCHVGSRGAFPKYSLERESASKANEYIDQIDWLNEPKPAQDS</sequence>
<name>A4AE23_9GAMM</name>
<dbReference type="RefSeq" id="WP_008296178.1">
    <property type="nucleotide sequence ID" value="NZ_CM002299.1"/>
</dbReference>
<feature type="non-terminal residue" evidence="1">
    <location>
        <position position="139"/>
    </location>
</feature>
<evidence type="ECO:0000313" key="2">
    <source>
        <dbReference type="Proteomes" id="UP000019205"/>
    </source>
</evidence>
<proteinExistence type="predicted"/>
<dbReference type="HOGENOM" id="CLU_1849226_0_0_6"/>
<reference evidence="1 2" key="1">
    <citation type="journal article" date="2007" name="Proc. Natl. Acad. Sci. U.S.A.">
        <title>Characterization of a marine gammaproteobacterium capable of aerobic anoxygenic photosynthesis.</title>
        <authorList>
            <person name="Fuchs B.M."/>
            <person name="Spring S."/>
            <person name="Teeling H."/>
            <person name="Quast C."/>
            <person name="Wulf J."/>
            <person name="Schattenhofer M."/>
            <person name="Yan S."/>
            <person name="Ferriera S."/>
            <person name="Johnson J."/>
            <person name="Glockner F.O."/>
            <person name="Amann R."/>
        </authorList>
    </citation>
    <scope>NUCLEOTIDE SEQUENCE [LARGE SCALE GENOMIC DNA]</scope>
    <source>
        <strain evidence="1">KT71</strain>
    </source>
</reference>
<dbReference type="AlphaFoldDB" id="A4AE23"/>